<dbReference type="PANTHER" id="PTHR47385">
    <property type="entry name" value="CALPONIN"/>
    <property type="match status" value="1"/>
</dbReference>
<evidence type="ECO:0000313" key="5">
    <source>
        <dbReference type="Proteomes" id="UP000011087"/>
    </source>
</evidence>
<dbReference type="InterPro" id="IPR001715">
    <property type="entry name" value="CH_dom"/>
</dbReference>
<dbReference type="OMA" id="RLGPKMA"/>
<organism evidence="3">
    <name type="scientific">Guillardia theta (strain CCMP2712)</name>
    <name type="common">Cryptophyte</name>
    <dbReference type="NCBI Taxonomy" id="905079"/>
    <lineage>
        <taxon>Eukaryota</taxon>
        <taxon>Cryptophyceae</taxon>
        <taxon>Pyrenomonadales</taxon>
        <taxon>Geminigeraceae</taxon>
        <taxon>Guillardia</taxon>
    </lineage>
</organism>
<dbReference type="GO" id="GO:0031032">
    <property type="term" value="P:actomyosin structure organization"/>
    <property type="evidence" value="ECO:0007669"/>
    <property type="project" value="InterPro"/>
</dbReference>
<reference evidence="5" key="2">
    <citation type="submission" date="2012-11" db="EMBL/GenBank/DDBJ databases">
        <authorList>
            <person name="Kuo A."/>
            <person name="Curtis B.A."/>
            <person name="Tanifuji G."/>
            <person name="Burki F."/>
            <person name="Gruber A."/>
            <person name="Irimia M."/>
            <person name="Maruyama S."/>
            <person name="Arias M.C."/>
            <person name="Ball S.G."/>
            <person name="Gile G.H."/>
            <person name="Hirakawa Y."/>
            <person name="Hopkins J.F."/>
            <person name="Rensing S.A."/>
            <person name="Schmutz J."/>
            <person name="Symeonidi A."/>
            <person name="Elias M."/>
            <person name="Eveleigh R.J."/>
            <person name="Herman E.K."/>
            <person name="Klute M.J."/>
            <person name="Nakayama T."/>
            <person name="Obornik M."/>
            <person name="Reyes-Prieto A."/>
            <person name="Armbrust E.V."/>
            <person name="Aves S.J."/>
            <person name="Beiko R.G."/>
            <person name="Coutinho P."/>
            <person name="Dacks J.B."/>
            <person name="Durnford D.G."/>
            <person name="Fast N.M."/>
            <person name="Green B.R."/>
            <person name="Grisdale C."/>
            <person name="Hempe F."/>
            <person name="Henrissat B."/>
            <person name="Hoppner M.P."/>
            <person name="Ishida K.-I."/>
            <person name="Kim E."/>
            <person name="Koreny L."/>
            <person name="Kroth P.G."/>
            <person name="Liu Y."/>
            <person name="Malik S.-B."/>
            <person name="Maier U.G."/>
            <person name="McRose D."/>
            <person name="Mock T."/>
            <person name="Neilson J.A."/>
            <person name="Onodera N.T."/>
            <person name="Poole A.M."/>
            <person name="Pritham E.J."/>
            <person name="Richards T.A."/>
            <person name="Rocap G."/>
            <person name="Roy S.W."/>
            <person name="Sarai C."/>
            <person name="Schaack S."/>
            <person name="Shirato S."/>
            <person name="Slamovits C.H."/>
            <person name="Spencer D.F."/>
            <person name="Suzuki S."/>
            <person name="Worden A.Z."/>
            <person name="Zauner S."/>
            <person name="Barry K."/>
            <person name="Bell C."/>
            <person name="Bharti A.K."/>
            <person name="Crow J.A."/>
            <person name="Grimwood J."/>
            <person name="Kramer R."/>
            <person name="Lindquist E."/>
            <person name="Lucas S."/>
            <person name="Salamov A."/>
            <person name="McFadden G.I."/>
            <person name="Lane C.E."/>
            <person name="Keeling P.J."/>
            <person name="Gray M.W."/>
            <person name="Grigoriev I.V."/>
            <person name="Archibald J.M."/>
        </authorList>
    </citation>
    <scope>NUCLEOTIDE SEQUENCE</scope>
    <source>
        <strain evidence="5">CCMP2712</strain>
    </source>
</reference>
<dbReference type="AlphaFoldDB" id="L1JDV0"/>
<dbReference type="RefSeq" id="XP_005833472.1">
    <property type="nucleotide sequence ID" value="XM_005833415.1"/>
</dbReference>
<sequence>MKSGESAEAAAGRTISPGAYEGQYTGSDEEVARAWISEVTGEKLEGPLQECLKSGVVLCKLVNRIKSNSILRINTGPMPFPQRENVNAFCEAARSMGVPDKDNFTTADLFDNRNFKQVLVCIFSFGRQCYFAPGWNGPCLGRPEMAKLGPSRSFGRNDSK</sequence>
<dbReference type="GO" id="GO:0007015">
    <property type="term" value="P:actin filament organization"/>
    <property type="evidence" value="ECO:0007669"/>
    <property type="project" value="TreeGrafter"/>
</dbReference>
<dbReference type="InterPro" id="IPR001997">
    <property type="entry name" value="Calponin/LIMCH1"/>
</dbReference>
<reference evidence="3 5" key="1">
    <citation type="journal article" date="2012" name="Nature">
        <title>Algal genomes reveal evolutionary mosaicism and the fate of nucleomorphs.</title>
        <authorList>
            <consortium name="DOE Joint Genome Institute"/>
            <person name="Curtis B.A."/>
            <person name="Tanifuji G."/>
            <person name="Burki F."/>
            <person name="Gruber A."/>
            <person name="Irimia M."/>
            <person name="Maruyama S."/>
            <person name="Arias M.C."/>
            <person name="Ball S.G."/>
            <person name="Gile G.H."/>
            <person name="Hirakawa Y."/>
            <person name="Hopkins J.F."/>
            <person name="Kuo A."/>
            <person name="Rensing S.A."/>
            <person name="Schmutz J."/>
            <person name="Symeonidi A."/>
            <person name="Elias M."/>
            <person name="Eveleigh R.J."/>
            <person name="Herman E.K."/>
            <person name="Klute M.J."/>
            <person name="Nakayama T."/>
            <person name="Obornik M."/>
            <person name="Reyes-Prieto A."/>
            <person name="Armbrust E.V."/>
            <person name="Aves S.J."/>
            <person name="Beiko R.G."/>
            <person name="Coutinho P."/>
            <person name="Dacks J.B."/>
            <person name="Durnford D.G."/>
            <person name="Fast N.M."/>
            <person name="Green B.R."/>
            <person name="Grisdale C.J."/>
            <person name="Hempel F."/>
            <person name="Henrissat B."/>
            <person name="Hoppner M.P."/>
            <person name="Ishida K."/>
            <person name="Kim E."/>
            <person name="Koreny L."/>
            <person name="Kroth P.G."/>
            <person name="Liu Y."/>
            <person name="Malik S.B."/>
            <person name="Maier U.G."/>
            <person name="McRose D."/>
            <person name="Mock T."/>
            <person name="Neilson J.A."/>
            <person name="Onodera N.T."/>
            <person name="Poole A.M."/>
            <person name="Pritham E.J."/>
            <person name="Richards T.A."/>
            <person name="Rocap G."/>
            <person name="Roy S.W."/>
            <person name="Sarai C."/>
            <person name="Schaack S."/>
            <person name="Shirato S."/>
            <person name="Slamovits C.H."/>
            <person name="Spencer D.F."/>
            <person name="Suzuki S."/>
            <person name="Worden A.Z."/>
            <person name="Zauner S."/>
            <person name="Barry K."/>
            <person name="Bell C."/>
            <person name="Bharti A.K."/>
            <person name="Crow J.A."/>
            <person name="Grimwood J."/>
            <person name="Kramer R."/>
            <person name="Lindquist E."/>
            <person name="Lucas S."/>
            <person name="Salamov A."/>
            <person name="McFadden G.I."/>
            <person name="Lane C.E."/>
            <person name="Keeling P.J."/>
            <person name="Gray M.W."/>
            <person name="Grigoriev I.V."/>
            <person name="Archibald J.M."/>
        </authorList>
    </citation>
    <scope>NUCLEOTIDE SEQUENCE</scope>
    <source>
        <strain evidence="3 5">CCMP2712</strain>
    </source>
</reference>
<dbReference type="GO" id="GO:0015629">
    <property type="term" value="C:actin cytoskeleton"/>
    <property type="evidence" value="ECO:0007669"/>
    <property type="project" value="TreeGrafter"/>
</dbReference>
<dbReference type="KEGG" id="gtt:GUITHDRAFT_152375"/>
<dbReference type="InterPro" id="IPR050606">
    <property type="entry name" value="Calponin-like"/>
</dbReference>
<dbReference type="PRINTS" id="PR00888">
    <property type="entry name" value="SM22CALPONIN"/>
</dbReference>
<dbReference type="eggNOG" id="KOG2046">
    <property type="taxonomic scope" value="Eukaryota"/>
</dbReference>
<protein>
    <recommendedName>
        <fullName evidence="2">Calponin-homology (CH) domain-containing protein</fullName>
    </recommendedName>
</protein>
<dbReference type="STRING" id="905079.L1JDV0"/>
<evidence type="ECO:0000256" key="1">
    <source>
        <dbReference type="SAM" id="MobiDB-lite"/>
    </source>
</evidence>
<name>L1JDV0_GUITC</name>
<accession>L1JDV0</accession>
<gene>
    <name evidence="3" type="ORF">GUITHDRAFT_152375</name>
</gene>
<dbReference type="SMART" id="SM00033">
    <property type="entry name" value="CH"/>
    <property type="match status" value="1"/>
</dbReference>
<proteinExistence type="predicted"/>
<dbReference type="CDD" id="cd21210">
    <property type="entry name" value="CH_SCP1-like"/>
    <property type="match status" value="1"/>
</dbReference>
<dbReference type="HOGENOM" id="CLU_1655511_0_0_1"/>
<dbReference type="Proteomes" id="UP000011087">
    <property type="component" value="Unassembled WGS sequence"/>
</dbReference>
<dbReference type="Pfam" id="PF00307">
    <property type="entry name" value="CH"/>
    <property type="match status" value="1"/>
</dbReference>
<reference evidence="4" key="3">
    <citation type="submission" date="2015-06" db="UniProtKB">
        <authorList>
            <consortium name="EnsemblProtists"/>
        </authorList>
    </citation>
    <scope>IDENTIFICATION</scope>
</reference>
<dbReference type="PaxDb" id="55529-EKX46492"/>
<dbReference type="OrthoDB" id="21595at2759"/>
<dbReference type="Gene3D" id="1.10.418.10">
    <property type="entry name" value="Calponin-like domain"/>
    <property type="match status" value="1"/>
</dbReference>
<dbReference type="PRINTS" id="PR00889">
    <property type="entry name" value="CALPONIN"/>
</dbReference>
<dbReference type="EnsemblProtists" id="EKX46492">
    <property type="protein sequence ID" value="EKX46492"/>
    <property type="gene ID" value="GUITHDRAFT_152375"/>
</dbReference>
<dbReference type="EMBL" id="JH992994">
    <property type="protein sequence ID" value="EKX46492.1"/>
    <property type="molecule type" value="Genomic_DNA"/>
</dbReference>
<dbReference type="PROSITE" id="PS50021">
    <property type="entry name" value="CH"/>
    <property type="match status" value="1"/>
</dbReference>
<evidence type="ECO:0000313" key="3">
    <source>
        <dbReference type="EMBL" id="EKX46492.1"/>
    </source>
</evidence>
<dbReference type="InterPro" id="IPR003096">
    <property type="entry name" value="SM22_calponin"/>
</dbReference>
<dbReference type="GO" id="GO:0051015">
    <property type="term" value="F:actin filament binding"/>
    <property type="evidence" value="ECO:0007669"/>
    <property type="project" value="TreeGrafter"/>
</dbReference>
<dbReference type="PANTHER" id="PTHR47385:SF14">
    <property type="entry name" value="TRANSGELIN"/>
    <property type="match status" value="1"/>
</dbReference>
<dbReference type="SUPFAM" id="SSF47576">
    <property type="entry name" value="Calponin-homology domain, CH-domain"/>
    <property type="match status" value="1"/>
</dbReference>
<dbReference type="GeneID" id="17303172"/>
<dbReference type="InterPro" id="IPR036872">
    <property type="entry name" value="CH_dom_sf"/>
</dbReference>
<keyword evidence="5" id="KW-1185">Reference proteome</keyword>
<feature type="domain" description="Calponin-homology (CH)" evidence="2">
    <location>
        <begin position="26"/>
        <end position="130"/>
    </location>
</feature>
<evidence type="ECO:0000313" key="4">
    <source>
        <dbReference type="EnsemblProtists" id="EKX46492"/>
    </source>
</evidence>
<feature type="region of interest" description="Disordered" evidence="1">
    <location>
        <begin position="1"/>
        <end position="22"/>
    </location>
</feature>
<evidence type="ECO:0000259" key="2">
    <source>
        <dbReference type="PROSITE" id="PS50021"/>
    </source>
</evidence>